<reference evidence="1 2" key="1">
    <citation type="submission" date="2017-12" db="EMBL/GenBank/DDBJ databases">
        <title>Hemimetabolous genomes reveal molecular basis of termite eusociality.</title>
        <authorList>
            <person name="Harrison M.C."/>
            <person name="Jongepier E."/>
            <person name="Robertson H.M."/>
            <person name="Arning N."/>
            <person name="Bitard-Feildel T."/>
            <person name="Chao H."/>
            <person name="Childers C.P."/>
            <person name="Dinh H."/>
            <person name="Doddapaneni H."/>
            <person name="Dugan S."/>
            <person name="Gowin J."/>
            <person name="Greiner C."/>
            <person name="Han Y."/>
            <person name="Hu H."/>
            <person name="Hughes D.S.T."/>
            <person name="Huylmans A.-K."/>
            <person name="Kemena C."/>
            <person name="Kremer L.P.M."/>
            <person name="Lee S.L."/>
            <person name="Lopez-Ezquerra A."/>
            <person name="Mallet L."/>
            <person name="Monroy-Kuhn J.M."/>
            <person name="Moser A."/>
            <person name="Murali S.C."/>
            <person name="Muzny D.M."/>
            <person name="Otani S."/>
            <person name="Piulachs M.-D."/>
            <person name="Poelchau M."/>
            <person name="Qu J."/>
            <person name="Schaub F."/>
            <person name="Wada-Katsumata A."/>
            <person name="Worley K.C."/>
            <person name="Xie Q."/>
            <person name="Ylla G."/>
            <person name="Poulsen M."/>
            <person name="Gibbs R.A."/>
            <person name="Schal C."/>
            <person name="Richards S."/>
            <person name="Belles X."/>
            <person name="Korb J."/>
            <person name="Bornberg-Bauer E."/>
        </authorList>
    </citation>
    <scope>NUCLEOTIDE SEQUENCE [LARGE SCALE GENOMIC DNA]</scope>
    <source>
        <tissue evidence="1">Whole body</tissue>
    </source>
</reference>
<keyword evidence="2" id="KW-1185">Reference proteome</keyword>
<dbReference type="Proteomes" id="UP000235965">
    <property type="component" value="Unassembled WGS sequence"/>
</dbReference>
<evidence type="ECO:0000313" key="1">
    <source>
        <dbReference type="EMBL" id="PNF31270.1"/>
    </source>
</evidence>
<comment type="caution">
    <text evidence="1">The sequence shown here is derived from an EMBL/GenBank/DDBJ whole genome shotgun (WGS) entry which is preliminary data.</text>
</comment>
<name>A0A2J7QRR6_9NEOP</name>
<gene>
    <name evidence="1" type="ORF">B7P43_G12651</name>
</gene>
<sequence length="50" mass="5645">MNEGAAWDEEIFGAIHFIMWGLKLTTHLQLVLRSRKCGSIHPPPPYVLVA</sequence>
<organism evidence="1 2">
    <name type="scientific">Cryptotermes secundus</name>
    <dbReference type="NCBI Taxonomy" id="105785"/>
    <lineage>
        <taxon>Eukaryota</taxon>
        <taxon>Metazoa</taxon>
        <taxon>Ecdysozoa</taxon>
        <taxon>Arthropoda</taxon>
        <taxon>Hexapoda</taxon>
        <taxon>Insecta</taxon>
        <taxon>Pterygota</taxon>
        <taxon>Neoptera</taxon>
        <taxon>Polyneoptera</taxon>
        <taxon>Dictyoptera</taxon>
        <taxon>Blattodea</taxon>
        <taxon>Blattoidea</taxon>
        <taxon>Termitoidae</taxon>
        <taxon>Kalotermitidae</taxon>
        <taxon>Cryptotermitinae</taxon>
        <taxon>Cryptotermes</taxon>
    </lineage>
</organism>
<proteinExistence type="predicted"/>
<dbReference type="AlphaFoldDB" id="A0A2J7QRR6"/>
<evidence type="ECO:0000313" key="2">
    <source>
        <dbReference type="Proteomes" id="UP000235965"/>
    </source>
</evidence>
<accession>A0A2J7QRR6</accession>
<dbReference type="EMBL" id="NEVH01011885">
    <property type="protein sequence ID" value="PNF31270.1"/>
    <property type="molecule type" value="Genomic_DNA"/>
</dbReference>
<dbReference type="InParanoid" id="A0A2J7QRR6"/>
<protein>
    <submittedName>
        <fullName evidence="1">Uncharacterized protein</fullName>
    </submittedName>
</protein>